<dbReference type="InterPro" id="IPR013103">
    <property type="entry name" value="RVT_2"/>
</dbReference>
<evidence type="ECO:0000313" key="3">
    <source>
        <dbReference type="Proteomes" id="UP001227230"/>
    </source>
</evidence>
<gene>
    <name evidence="2" type="ORF">VitviT2T_011598</name>
</gene>
<protein>
    <recommendedName>
        <fullName evidence="1">Reverse transcriptase Ty1/copia-type domain-containing protein</fullName>
    </recommendedName>
</protein>
<keyword evidence="3" id="KW-1185">Reference proteome</keyword>
<feature type="domain" description="Reverse transcriptase Ty1/copia-type" evidence="1">
    <location>
        <begin position="3"/>
        <end position="53"/>
    </location>
</feature>
<dbReference type="EMBL" id="CP126655">
    <property type="protein sequence ID" value="WJZ92613.1"/>
    <property type="molecule type" value="Genomic_DNA"/>
</dbReference>
<evidence type="ECO:0000313" key="2">
    <source>
        <dbReference type="EMBL" id="WJZ92613.1"/>
    </source>
</evidence>
<reference evidence="2 3" key="1">
    <citation type="journal article" date="2023" name="Hortic Res">
        <title>The complete reference genome for grapevine (Vitis vinifera L.) genetics and breeding.</title>
        <authorList>
            <person name="Shi X."/>
            <person name="Cao S."/>
            <person name="Wang X."/>
            <person name="Huang S."/>
            <person name="Wang Y."/>
            <person name="Liu Z."/>
            <person name="Liu W."/>
            <person name="Leng X."/>
            <person name="Peng Y."/>
            <person name="Wang N."/>
            <person name="Wang Y."/>
            <person name="Ma Z."/>
            <person name="Xu X."/>
            <person name="Zhang F."/>
            <person name="Xue H."/>
            <person name="Zhong H."/>
            <person name="Wang Y."/>
            <person name="Zhang K."/>
            <person name="Velt A."/>
            <person name="Avia K."/>
            <person name="Holtgrawe D."/>
            <person name="Grimplet J."/>
            <person name="Matus J.T."/>
            <person name="Ware D."/>
            <person name="Wu X."/>
            <person name="Wang H."/>
            <person name="Liu C."/>
            <person name="Fang Y."/>
            <person name="Rustenholz C."/>
            <person name="Cheng Z."/>
            <person name="Xiao H."/>
            <person name="Zhou Y."/>
        </authorList>
    </citation>
    <scope>NUCLEOTIDE SEQUENCE [LARGE SCALE GENOMIC DNA]</scope>
    <source>
        <strain evidence="3">cv. Pinot noir / PN40024</strain>
        <tissue evidence="2">Leaf</tissue>
    </source>
</reference>
<dbReference type="Proteomes" id="UP001227230">
    <property type="component" value="Chromosome 8"/>
</dbReference>
<name>A0ABY9CBG3_VITVI</name>
<organism evidence="2 3">
    <name type="scientific">Vitis vinifera</name>
    <name type="common">Grape</name>
    <dbReference type="NCBI Taxonomy" id="29760"/>
    <lineage>
        <taxon>Eukaryota</taxon>
        <taxon>Viridiplantae</taxon>
        <taxon>Streptophyta</taxon>
        <taxon>Embryophyta</taxon>
        <taxon>Tracheophyta</taxon>
        <taxon>Spermatophyta</taxon>
        <taxon>Magnoliopsida</taxon>
        <taxon>eudicotyledons</taxon>
        <taxon>Gunneridae</taxon>
        <taxon>Pentapetalae</taxon>
        <taxon>rosids</taxon>
        <taxon>Vitales</taxon>
        <taxon>Vitaceae</taxon>
        <taxon>Viteae</taxon>
        <taxon>Vitis</taxon>
    </lineage>
</organism>
<accession>A0ABY9CBG3</accession>
<proteinExistence type="predicted"/>
<sequence>MEEIDYEEKFTPVVKFESIRILLAIVCSLRIKFYQTDIKSAFLNGIMSEEVYVE</sequence>
<evidence type="ECO:0000259" key="1">
    <source>
        <dbReference type="Pfam" id="PF07727"/>
    </source>
</evidence>
<dbReference type="Pfam" id="PF07727">
    <property type="entry name" value="RVT_2"/>
    <property type="match status" value="1"/>
</dbReference>